<reference evidence="1" key="1">
    <citation type="journal article" date="2013" name="BMC Genomics">
        <title>Unscrambling butterfly oogenesis.</title>
        <authorList>
            <person name="Carter J.M."/>
            <person name="Baker S.C."/>
            <person name="Pink R."/>
            <person name="Carter D.R."/>
            <person name="Collins A."/>
            <person name="Tomlin J."/>
            <person name="Gibbs M."/>
            <person name="Breuker C.J."/>
        </authorList>
    </citation>
    <scope>NUCLEOTIDE SEQUENCE</scope>
    <source>
        <tissue evidence="1">Ovary</tissue>
    </source>
</reference>
<proteinExistence type="predicted"/>
<dbReference type="EMBL" id="GAIX01000748">
    <property type="protein sequence ID" value="JAA91812.1"/>
    <property type="molecule type" value="Transcribed_RNA"/>
</dbReference>
<name>S4PZY1_9NEOP</name>
<evidence type="ECO:0000313" key="1">
    <source>
        <dbReference type="EMBL" id="JAA91812.1"/>
    </source>
</evidence>
<feature type="non-terminal residue" evidence="1">
    <location>
        <position position="1"/>
    </location>
</feature>
<reference evidence="1" key="2">
    <citation type="submission" date="2013-05" db="EMBL/GenBank/DDBJ databases">
        <authorList>
            <person name="Carter J.-M."/>
            <person name="Baker S.C."/>
            <person name="Pink R."/>
            <person name="Carter D.R.F."/>
            <person name="Collins A."/>
            <person name="Tomlin J."/>
            <person name="Gibbs M."/>
            <person name="Breuker C.J."/>
        </authorList>
    </citation>
    <scope>NUCLEOTIDE SEQUENCE</scope>
    <source>
        <tissue evidence="1">Ovary</tissue>
    </source>
</reference>
<sequence length="67" mass="6923">EELHAASVKFAAPIGLLTPAGFNGTEMPAMAFRSSSVRQVLPVPLPPSELQDGTHSLGVVFSSSSSI</sequence>
<accession>S4PZY1</accession>
<dbReference type="AlphaFoldDB" id="S4PZY1"/>
<feature type="non-terminal residue" evidence="1">
    <location>
        <position position="67"/>
    </location>
</feature>
<organism evidence="1">
    <name type="scientific">Pararge aegeria</name>
    <name type="common">speckled wood butterfly</name>
    <dbReference type="NCBI Taxonomy" id="116150"/>
    <lineage>
        <taxon>Eukaryota</taxon>
        <taxon>Metazoa</taxon>
        <taxon>Ecdysozoa</taxon>
        <taxon>Arthropoda</taxon>
        <taxon>Hexapoda</taxon>
        <taxon>Insecta</taxon>
        <taxon>Pterygota</taxon>
        <taxon>Neoptera</taxon>
        <taxon>Endopterygota</taxon>
        <taxon>Lepidoptera</taxon>
        <taxon>Glossata</taxon>
        <taxon>Ditrysia</taxon>
        <taxon>Papilionoidea</taxon>
        <taxon>Nymphalidae</taxon>
        <taxon>Satyrinae</taxon>
        <taxon>Satyrini</taxon>
        <taxon>Parargina</taxon>
        <taxon>Pararge</taxon>
    </lineage>
</organism>
<protein>
    <submittedName>
        <fullName evidence="1">Uncharacterized protein</fullName>
    </submittedName>
</protein>